<organism evidence="2 3">
    <name type="scientific">Tribonema minus</name>
    <dbReference type="NCBI Taxonomy" id="303371"/>
    <lineage>
        <taxon>Eukaryota</taxon>
        <taxon>Sar</taxon>
        <taxon>Stramenopiles</taxon>
        <taxon>Ochrophyta</taxon>
        <taxon>PX clade</taxon>
        <taxon>Xanthophyceae</taxon>
        <taxon>Tribonematales</taxon>
        <taxon>Tribonemataceae</taxon>
        <taxon>Tribonema</taxon>
    </lineage>
</organism>
<evidence type="ECO:0000313" key="3">
    <source>
        <dbReference type="Proteomes" id="UP000664859"/>
    </source>
</evidence>
<gene>
    <name evidence="2" type="ORF">JKP88DRAFT_240829</name>
</gene>
<proteinExistence type="predicted"/>
<name>A0A835ZC30_9STRA</name>
<dbReference type="EMBL" id="JAFCMP010000112">
    <property type="protein sequence ID" value="KAG5186213.1"/>
    <property type="molecule type" value="Genomic_DNA"/>
</dbReference>
<sequence>MSSNKDPYKCSAYRLEYISDIPAAAELVLQAARGVPSTKAVVPGLHKSVLISMTNRSCRAHYKEIAAALRQQQVGDTITLVQPEASSMIAGQNEIRRLFPPAAAQLSLVPVPATAAGTLVPFAQGTAATVARISVDPDVFQAFNNGYPRLQQFVANQQQRLPQQWGGYIVQINYHPLLFQKRLPDNSLHDVAYVKTTGSGTYFIFSEHRLTDLRHQEEEGWSVAEVEDARNPSWQLFPHADTQTICARIRTTALLCNVVDAAAVAMATRSGALAPSFFLFVHLGGGCKPTRDGLKSFFSTMGRMSSSFAVQHFHTSLPRASTGNRMSLPKDHSGNVYTDRWTIITNNAGVRTLWPVVSDIELPGHVVQGGFGLNNSAMLSHIMEAAATHVAHAITHGGEQDVRQIVSTLASGAPQQALATMQHIYTQHGTDVLQKVLDRRAREAAEEDTQRLRASVEAAEATAADMQDVQSRWLTRLEDMRAEHLEESRSLREDEQHLRQEVAALKVARDALANERYELWAQVTGMCRARGIFVGKYSRESDALFHMAEHNDRVRARLHQLQKENHELRARYDAELEHRARLQERMPRARR</sequence>
<feature type="coiled-coil region" evidence="1">
    <location>
        <begin position="442"/>
        <end position="515"/>
    </location>
</feature>
<accession>A0A835ZC30</accession>
<comment type="caution">
    <text evidence="2">The sequence shown here is derived from an EMBL/GenBank/DDBJ whole genome shotgun (WGS) entry which is preliminary data.</text>
</comment>
<reference evidence="2" key="1">
    <citation type="submission" date="2021-02" db="EMBL/GenBank/DDBJ databases">
        <title>First Annotated Genome of the Yellow-green Alga Tribonema minus.</title>
        <authorList>
            <person name="Mahan K.M."/>
        </authorList>
    </citation>
    <scope>NUCLEOTIDE SEQUENCE</scope>
    <source>
        <strain evidence="2">UTEX B ZZ1240</strain>
    </source>
</reference>
<protein>
    <submittedName>
        <fullName evidence="2">Uncharacterized protein</fullName>
    </submittedName>
</protein>
<dbReference type="Proteomes" id="UP000664859">
    <property type="component" value="Unassembled WGS sequence"/>
</dbReference>
<feature type="coiled-coil region" evidence="1">
    <location>
        <begin position="551"/>
        <end position="585"/>
    </location>
</feature>
<keyword evidence="3" id="KW-1185">Reference proteome</keyword>
<evidence type="ECO:0000256" key="1">
    <source>
        <dbReference type="SAM" id="Coils"/>
    </source>
</evidence>
<evidence type="ECO:0000313" key="2">
    <source>
        <dbReference type="EMBL" id="KAG5186213.1"/>
    </source>
</evidence>
<keyword evidence="1" id="KW-0175">Coiled coil</keyword>
<dbReference type="AlphaFoldDB" id="A0A835ZC30"/>